<evidence type="ECO:0000313" key="7">
    <source>
        <dbReference type="EMBL" id="KAG2173411.1"/>
    </source>
</evidence>
<keyword evidence="4 6" id="KW-0472">Membrane</keyword>
<comment type="caution">
    <text evidence="7">The sequence shown here is derived from an EMBL/GenBank/DDBJ whole genome shotgun (WGS) entry which is preliminary data.</text>
</comment>
<keyword evidence="8" id="KW-1185">Reference proteome</keyword>
<dbReference type="GO" id="GO:0016020">
    <property type="term" value="C:membrane"/>
    <property type="evidence" value="ECO:0007669"/>
    <property type="project" value="UniProtKB-SubCell"/>
</dbReference>
<evidence type="ECO:0000313" key="8">
    <source>
        <dbReference type="Proteomes" id="UP000612746"/>
    </source>
</evidence>
<feature type="region of interest" description="Disordered" evidence="5">
    <location>
        <begin position="135"/>
        <end position="159"/>
    </location>
</feature>
<keyword evidence="3 6" id="KW-1133">Transmembrane helix</keyword>
<evidence type="ECO:0000256" key="6">
    <source>
        <dbReference type="SAM" id="Phobius"/>
    </source>
</evidence>
<dbReference type="Gene3D" id="1.20.120.350">
    <property type="entry name" value="Voltage-gated potassium channels. Chain C"/>
    <property type="match status" value="1"/>
</dbReference>
<organism evidence="7 8">
    <name type="scientific">Umbelopsis vinacea</name>
    <dbReference type="NCBI Taxonomy" id="44442"/>
    <lineage>
        <taxon>Eukaryota</taxon>
        <taxon>Fungi</taxon>
        <taxon>Fungi incertae sedis</taxon>
        <taxon>Mucoromycota</taxon>
        <taxon>Mucoromycotina</taxon>
        <taxon>Umbelopsidomycetes</taxon>
        <taxon>Umbelopsidales</taxon>
        <taxon>Umbelopsidaceae</taxon>
        <taxon>Umbelopsis</taxon>
    </lineage>
</organism>
<gene>
    <name evidence="7" type="ORF">INT44_008763</name>
</gene>
<evidence type="ECO:0000256" key="5">
    <source>
        <dbReference type="SAM" id="MobiDB-lite"/>
    </source>
</evidence>
<reference evidence="7" key="1">
    <citation type="submission" date="2020-12" db="EMBL/GenBank/DDBJ databases">
        <title>Metabolic potential, ecology and presence of endohyphal bacteria is reflected in genomic diversity of Mucoromycotina.</title>
        <authorList>
            <person name="Muszewska A."/>
            <person name="Okrasinska A."/>
            <person name="Steczkiewicz K."/>
            <person name="Drgas O."/>
            <person name="Orlowska M."/>
            <person name="Perlinska-Lenart U."/>
            <person name="Aleksandrzak-Piekarczyk T."/>
            <person name="Szatraj K."/>
            <person name="Zielenkiewicz U."/>
            <person name="Pilsyk S."/>
            <person name="Malc E."/>
            <person name="Mieczkowski P."/>
            <person name="Kruszewska J.S."/>
            <person name="Biernat P."/>
            <person name="Pawlowska J."/>
        </authorList>
    </citation>
    <scope>NUCLEOTIDE SEQUENCE</scope>
    <source>
        <strain evidence="7">WA0000051536</strain>
    </source>
</reference>
<comment type="subcellular location">
    <subcellularLocation>
        <location evidence="1">Membrane</location>
        <topology evidence="1">Multi-pass membrane protein</topology>
    </subcellularLocation>
</comment>
<accession>A0A8H7PG97</accession>
<feature type="transmembrane region" description="Helical" evidence="6">
    <location>
        <begin position="92"/>
        <end position="114"/>
    </location>
</feature>
<dbReference type="InterPro" id="IPR027359">
    <property type="entry name" value="Volt_channel_dom_sf"/>
</dbReference>
<feature type="transmembrane region" description="Helical" evidence="6">
    <location>
        <begin position="61"/>
        <end position="80"/>
    </location>
</feature>
<name>A0A8H7PG97_9FUNG</name>
<dbReference type="OrthoDB" id="429183at2759"/>
<keyword evidence="2 6" id="KW-0812">Transmembrane</keyword>
<protein>
    <recommendedName>
        <fullName evidence="9">Ion transport domain-containing protein</fullName>
    </recommendedName>
</protein>
<proteinExistence type="predicted"/>
<feature type="compositionally biased region" description="Acidic residues" evidence="5">
    <location>
        <begin position="150"/>
        <end position="159"/>
    </location>
</feature>
<dbReference type="PANTHER" id="PTHR38483">
    <property type="entry name" value="CHROMOSOME 1, WHOLE GENOME SHOTGUN SEQUENCE"/>
    <property type="match status" value="1"/>
</dbReference>
<sequence length="159" mass="17622">MQGEIARRLTVYLFAFDIKKSLNEVCPSPSLIALEYAINSAMVIEVCIRAVANGRAFLHSYYNAVDIILLLLCIVTLVLITTGCSNAQRDEAIIDTVLLTLRNIVQVFRFAAMIQRNKRTMDSRTTKVDFTGLQHQPSTSSLAPSHFGIDSEDDDGVLV</sequence>
<evidence type="ECO:0008006" key="9">
    <source>
        <dbReference type="Google" id="ProtNLM"/>
    </source>
</evidence>
<dbReference type="PANTHER" id="PTHR38483:SF1">
    <property type="entry name" value="ION TRANSPORT DOMAIN-CONTAINING PROTEIN"/>
    <property type="match status" value="1"/>
</dbReference>
<evidence type="ECO:0000256" key="1">
    <source>
        <dbReference type="ARBA" id="ARBA00004141"/>
    </source>
</evidence>
<evidence type="ECO:0000256" key="4">
    <source>
        <dbReference type="ARBA" id="ARBA00023136"/>
    </source>
</evidence>
<evidence type="ECO:0000256" key="3">
    <source>
        <dbReference type="ARBA" id="ARBA00022989"/>
    </source>
</evidence>
<evidence type="ECO:0000256" key="2">
    <source>
        <dbReference type="ARBA" id="ARBA00022692"/>
    </source>
</evidence>
<dbReference type="AlphaFoldDB" id="A0A8H7PG97"/>
<dbReference type="EMBL" id="JAEPRA010000019">
    <property type="protein sequence ID" value="KAG2173411.1"/>
    <property type="molecule type" value="Genomic_DNA"/>
</dbReference>
<dbReference type="Proteomes" id="UP000612746">
    <property type="component" value="Unassembled WGS sequence"/>
</dbReference>